<dbReference type="EMBL" id="ML119860">
    <property type="protein sequence ID" value="RPA72484.1"/>
    <property type="molecule type" value="Genomic_DNA"/>
</dbReference>
<gene>
    <name evidence="1" type="ORF">BJ508DRAFT_73266</name>
</gene>
<sequence length="93" mass="10681">MEGSAFPCGYSGRRSDYHRTCLVLFVALTDFLSAFDGKLLDEPQLRRMRMRGGGWVRDRDGRTSLHFFISTSRQFLSLQPSYRSIATERSSSH</sequence>
<evidence type="ECO:0000313" key="2">
    <source>
        <dbReference type="Proteomes" id="UP000275078"/>
    </source>
</evidence>
<evidence type="ECO:0000313" key="1">
    <source>
        <dbReference type="EMBL" id="RPA72484.1"/>
    </source>
</evidence>
<keyword evidence="2" id="KW-1185">Reference proteome</keyword>
<proteinExistence type="predicted"/>
<reference evidence="1 2" key="1">
    <citation type="journal article" date="2018" name="Nat. Ecol. Evol.">
        <title>Pezizomycetes genomes reveal the molecular basis of ectomycorrhizal truffle lifestyle.</title>
        <authorList>
            <person name="Murat C."/>
            <person name="Payen T."/>
            <person name="Noel B."/>
            <person name="Kuo A."/>
            <person name="Morin E."/>
            <person name="Chen J."/>
            <person name="Kohler A."/>
            <person name="Krizsan K."/>
            <person name="Balestrini R."/>
            <person name="Da Silva C."/>
            <person name="Montanini B."/>
            <person name="Hainaut M."/>
            <person name="Levati E."/>
            <person name="Barry K.W."/>
            <person name="Belfiori B."/>
            <person name="Cichocki N."/>
            <person name="Clum A."/>
            <person name="Dockter R.B."/>
            <person name="Fauchery L."/>
            <person name="Guy J."/>
            <person name="Iotti M."/>
            <person name="Le Tacon F."/>
            <person name="Lindquist E.A."/>
            <person name="Lipzen A."/>
            <person name="Malagnac F."/>
            <person name="Mello A."/>
            <person name="Molinier V."/>
            <person name="Miyauchi S."/>
            <person name="Poulain J."/>
            <person name="Riccioni C."/>
            <person name="Rubini A."/>
            <person name="Sitrit Y."/>
            <person name="Splivallo R."/>
            <person name="Traeger S."/>
            <person name="Wang M."/>
            <person name="Zifcakova L."/>
            <person name="Wipf D."/>
            <person name="Zambonelli A."/>
            <person name="Paolocci F."/>
            <person name="Nowrousian M."/>
            <person name="Ottonello S."/>
            <person name="Baldrian P."/>
            <person name="Spatafora J.W."/>
            <person name="Henrissat B."/>
            <person name="Nagy L.G."/>
            <person name="Aury J.M."/>
            <person name="Wincker P."/>
            <person name="Grigoriev I.V."/>
            <person name="Bonfante P."/>
            <person name="Martin F.M."/>
        </authorList>
    </citation>
    <scope>NUCLEOTIDE SEQUENCE [LARGE SCALE GENOMIC DNA]</scope>
    <source>
        <strain evidence="1 2">RN42</strain>
    </source>
</reference>
<organism evidence="1 2">
    <name type="scientific">Ascobolus immersus RN42</name>
    <dbReference type="NCBI Taxonomy" id="1160509"/>
    <lineage>
        <taxon>Eukaryota</taxon>
        <taxon>Fungi</taxon>
        <taxon>Dikarya</taxon>
        <taxon>Ascomycota</taxon>
        <taxon>Pezizomycotina</taxon>
        <taxon>Pezizomycetes</taxon>
        <taxon>Pezizales</taxon>
        <taxon>Ascobolaceae</taxon>
        <taxon>Ascobolus</taxon>
    </lineage>
</organism>
<accession>A0A3N4HS38</accession>
<dbReference type="Proteomes" id="UP000275078">
    <property type="component" value="Unassembled WGS sequence"/>
</dbReference>
<dbReference type="AlphaFoldDB" id="A0A3N4HS38"/>
<name>A0A3N4HS38_ASCIM</name>
<protein>
    <submittedName>
        <fullName evidence="1">Uncharacterized protein</fullName>
    </submittedName>
</protein>